<dbReference type="InterPro" id="IPR015815">
    <property type="entry name" value="HIBADH-related"/>
</dbReference>
<protein>
    <submittedName>
        <fullName evidence="4">NAD(P)-dependent oxidoreductase</fullName>
    </submittedName>
</protein>
<evidence type="ECO:0000259" key="3">
    <source>
        <dbReference type="Pfam" id="PF03446"/>
    </source>
</evidence>
<evidence type="ECO:0000256" key="1">
    <source>
        <dbReference type="ARBA" id="ARBA00023002"/>
    </source>
</evidence>
<comment type="caution">
    <text evidence="4">The sequence shown here is derived from an EMBL/GenBank/DDBJ whole genome shotgun (WGS) entry which is preliminary data.</text>
</comment>
<dbReference type="Pfam" id="PF03446">
    <property type="entry name" value="NAD_binding_2"/>
    <property type="match status" value="1"/>
</dbReference>
<dbReference type="PANTHER" id="PTHR43580">
    <property type="entry name" value="OXIDOREDUCTASE GLYR1-RELATED"/>
    <property type="match status" value="1"/>
</dbReference>
<dbReference type="InterPro" id="IPR008927">
    <property type="entry name" value="6-PGluconate_DH-like_C_sf"/>
</dbReference>
<dbReference type="PANTHER" id="PTHR43580:SF2">
    <property type="entry name" value="CYTOKINE-LIKE NUCLEAR FACTOR N-PAC"/>
    <property type="match status" value="1"/>
</dbReference>
<dbReference type="InterPro" id="IPR051265">
    <property type="entry name" value="HIBADH-related_NP60_sf"/>
</dbReference>
<sequence>MIAFLGMGLLGSNFVRAMINKGEQVNVWNRTTARATAMEQYGAKAFANITDAVKDADVVHIVVKDDAAVNEVLAAAKSALKPGAMIIDHTTTSVEGAIQRTADWKAEGFTYLHAPVFMGPQNALESTGTMLVSGDQNVIAKVEPALAKMTGKVMNFGTTEGKAAGIKLIGNLFLITFTAGITDTLSLAKALDISVDDIKNLFDTWNPGAMLPNRLARMTAGNFENPSWELNMARKDAGLMMAEAEKGNVPLNVIPSVAAEMDRWIEKGHGANDWTVIAKDAITRS</sequence>
<name>A0A2W2BVF7_9BACT</name>
<dbReference type="InterPro" id="IPR006115">
    <property type="entry name" value="6PGDH_NADP-bd"/>
</dbReference>
<proteinExistence type="predicted"/>
<dbReference type="InterPro" id="IPR013328">
    <property type="entry name" value="6PGD_dom2"/>
</dbReference>
<dbReference type="RefSeq" id="WP_111000154.1">
    <property type="nucleotide sequence ID" value="NZ_QKTW01000022.1"/>
</dbReference>
<feature type="domain" description="6-phosphogluconate dehydrogenase NADP-binding" evidence="3">
    <location>
        <begin position="2"/>
        <end position="155"/>
    </location>
</feature>
<dbReference type="SUPFAM" id="SSF48179">
    <property type="entry name" value="6-phosphogluconate dehydrogenase C-terminal domain-like"/>
    <property type="match status" value="1"/>
</dbReference>
<dbReference type="Gene3D" id="3.40.50.720">
    <property type="entry name" value="NAD(P)-binding Rossmann-like Domain"/>
    <property type="match status" value="1"/>
</dbReference>
<dbReference type="GO" id="GO:0050661">
    <property type="term" value="F:NADP binding"/>
    <property type="evidence" value="ECO:0007669"/>
    <property type="project" value="InterPro"/>
</dbReference>
<evidence type="ECO:0000313" key="4">
    <source>
        <dbReference type="EMBL" id="PZF71783.1"/>
    </source>
</evidence>
<dbReference type="OrthoDB" id="9777604at2"/>
<accession>A0A2W2BVF7</accession>
<evidence type="ECO:0000256" key="2">
    <source>
        <dbReference type="PIRSR" id="PIRSR000103-1"/>
    </source>
</evidence>
<dbReference type="InterPro" id="IPR036291">
    <property type="entry name" value="NAD(P)-bd_dom_sf"/>
</dbReference>
<dbReference type="SUPFAM" id="SSF51735">
    <property type="entry name" value="NAD(P)-binding Rossmann-fold domains"/>
    <property type="match status" value="1"/>
</dbReference>
<gene>
    <name evidence="4" type="ORF">DN068_17105</name>
</gene>
<feature type="active site" evidence="2">
    <location>
        <position position="167"/>
    </location>
</feature>
<dbReference type="EMBL" id="QKTW01000022">
    <property type="protein sequence ID" value="PZF71783.1"/>
    <property type="molecule type" value="Genomic_DNA"/>
</dbReference>
<keyword evidence="1" id="KW-0560">Oxidoreductase</keyword>
<organism evidence="4 5">
    <name type="scientific">Taibaiella soli</name>
    <dbReference type="NCBI Taxonomy" id="1649169"/>
    <lineage>
        <taxon>Bacteria</taxon>
        <taxon>Pseudomonadati</taxon>
        <taxon>Bacteroidota</taxon>
        <taxon>Chitinophagia</taxon>
        <taxon>Chitinophagales</taxon>
        <taxon>Chitinophagaceae</taxon>
        <taxon>Taibaiella</taxon>
    </lineage>
</organism>
<keyword evidence="5" id="KW-1185">Reference proteome</keyword>
<evidence type="ECO:0000313" key="5">
    <source>
        <dbReference type="Proteomes" id="UP000248745"/>
    </source>
</evidence>
<dbReference type="GO" id="GO:0016491">
    <property type="term" value="F:oxidoreductase activity"/>
    <property type="evidence" value="ECO:0007669"/>
    <property type="project" value="UniProtKB-KW"/>
</dbReference>
<reference evidence="4 5" key="1">
    <citation type="submission" date="2018-06" db="EMBL/GenBank/DDBJ databases">
        <title>Mucibacter soli gen. nov., sp. nov., a new member of the family Chitinophagaceae producing mucin.</title>
        <authorList>
            <person name="Kim M.-K."/>
            <person name="Park S."/>
            <person name="Kim T.-S."/>
            <person name="Joung Y."/>
            <person name="Han J.-H."/>
            <person name="Kim S.B."/>
        </authorList>
    </citation>
    <scope>NUCLEOTIDE SEQUENCE [LARGE SCALE GENOMIC DNA]</scope>
    <source>
        <strain evidence="4 5">R1-15</strain>
    </source>
</reference>
<dbReference type="PIRSF" id="PIRSF000103">
    <property type="entry name" value="HIBADH"/>
    <property type="match status" value="1"/>
</dbReference>
<dbReference type="AlphaFoldDB" id="A0A2W2BVF7"/>
<dbReference type="Gene3D" id="1.10.1040.10">
    <property type="entry name" value="N-(1-d-carboxylethyl)-l-norvaline Dehydrogenase, domain 2"/>
    <property type="match status" value="1"/>
</dbReference>
<dbReference type="Proteomes" id="UP000248745">
    <property type="component" value="Unassembled WGS sequence"/>
</dbReference>